<dbReference type="STRING" id="89093.SAMN04488558_12112"/>
<dbReference type="EMBL" id="FOEN01000021">
    <property type="protein sequence ID" value="SEQ55683.1"/>
    <property type="molecule type" value="Genomic_DNA"/>
</dbReference>
<dbReference type="InterPro" id="IPR001387">
    <property type="entry name" value="Cro/C1-type_HTH"/>
</dbReference>
<dbReference type="Proteomes" id="UP000198833">
    <property type="component" value="Unassembled WGS sequence"/>
</dbReference>
<evidence type="ECO:0000313" key="3">
    <source>
        <dbReference type="Proteomes" id="UP000198833"/>
    </source>
</evidence>
<feature type="domain" description="HTH cro/C1-type" evidence="1">
    <location>
        <begin position="9"/>
        <end position="63"/>
    </location>
</feature>
<dbReference type="OrthoDB" id="1776793at2"/>
<gene>
    <name evidence="2" type="ORF">SAMN04488558_12112</name>
</gene>
<proteinExistence type="predicted"/>
<dbReference type="Gene3D" id="1.10.260.40">
    <property type="entry name" value="lambda repressor-like DNA-binding domains"/>
    <property type="match status" value="1"/>
</dbReference>
<dbReference type="SUPFAM" id="SSF47413">
    <property type="entry name" value="lambda repressor-like DNA-binding domains"/>
    <property type="match status" value="1"/>
</dbReference>
<dbReference type="AlphaFoldDB" id="A0A1H9H0A6"/>
<dbReference type="GO" id="GO:0003677">
    <property type="term" value="F:DNA binding"/>
    <property type="evidence" value="ECO:0007669"/>
    <property type="project" value="InterPro"/>
</dbReference>
<dbReference type="CDD" id="cd00093">
    <property type="entry name" value="HTH_XRE"/>
    <property type="match status" value="1"/>
</dbReference>
<sequence length="77" mass="9126">MVRIDSKSIKQRMKEMKIKVSDMAYQAKIDLSTIYKILAGRCYPSYYVMYQIGRVLKLDEVEFYQMFFAPVAEQVRA</sequence>
<protein>
    <submittedName>
        <fullName evidence="2">Helix-turn-helix domain-containing protein</fullName>
    </submittedName>
</protein>
<name>A0A1H9H0A6_9LACT</name>
<reference evidence="2 3" key="1">
    <citation type="submission" date="2016-10" db="EMBL/GenBank/DDBJ databases">
        <authorList>
            <person name="de Groot N.N."/>
        </authorList>
    </citation>
    <scope>NUCLEOTIDE SEQUENCE [LARGE SCALE GENOMIC DNA]</scope>
    <source>
        <strain evidence="2 3">DSM 15695</strain>
    </source>
</reference>
<organism evidence="2 3">
    <name type="scientific">Ignavigranum ruoffiae</name>
    <dbReference type="NCBI Taxonomy" id="89093"/>
    <lineage>
        <taxon>Bacteria</taxon>
        <taxon>Bacillati</taxon>
        <taxon>Bacillota</taxon>
        <taxon>Bacilli</taxon>
        <taxon>Lactobacillales</taxon>
        <taxon>Aerococcaceae</taxon>
        <taxon>Ignavigranum</taxon>
    </lineage>
</organism>
<dbReference type="RefSeq" id="WP_092572736.1">
    <property type="nucleotide sequence ID" value="NZ_FOEN01000021.1"/>
</dbReference>
<accession>A0A1H9H0A6</accession>
<keyword evidence="3" id="KW-1185">Reference proteome</keyword>
<dbReference type="SMART" id="SM00530">
    <property type="entry name" value="HTH_XRE"/>
    <property type="match status" value="1"/>
</dbReference>
<evidence type="ECO:0000313" key="2">
    <source>
        <dbReference type="EMBL" id="SEQ55683.1"/>
    </source>
</evidence>
<dbReference type="InterPro" id="IPR010982">
    <property type="entry name" value="Lambda_DNA-bd_dom_sf"/>
</dbReference>
<dbReference type="Pfam" id="PF13443">
    <property type="entry name" value="HTH_26"/>
    <property type="match status" value="1"/>
</dbReference>
<dbReference type="PROSITE" id="PS50943">
    <property type="entry name" value="HTH_CROC1"/>
    <property type="match status" value="1"/>
</dbReference>
<evidence type="ECO:0000259" key="1">
    <source>
        <dbReference type="PROSITE" id="PS50943"/>
    </source>
</evidence>